<feature type="domain" description="GGDEF" evidence="2">
    <location>
        <begin position="163"/>
        <end position="286"/>
    </location>
</feature>
<dbReference type="PROSITE" id="PS50887">
    <property type="entry name" value="GGDEF"/>
    <property type="match status" value="1"/>
</dbReference>
<dbReference type="Pfam" id="PF00990">
    <property type="entry name" value="GGDEF"/>
    <property type="match status" value="1"/>
</dbReference>
<gene>
    <name evidence="3" type="ORF">SDC9_69747</name>
</gene>
<evidence type="ECO:0000259" key="1">
    <source>
        <dbReference type="PROSITE" id="PS50112"/>
    </source>
</evidence>
<comment type="caution">
    <text evidence="3">The sequence shown here is derived from an EMBL/GenBank/DDBJ whole genome shotgun (WGS) entry which is preliminary data.</text>
</comment>
<dbReference type="NCBIfam" id="TIGR00254">
    <property type="entry name" value="GGDEF"/>
    <property type="match status" value="1"/>
</dbReference>
<dbReference type="InterPro" id="IPR000014">
    <property type="entry name" value="PAS"/>
</dbReference>
<dbReference type="AlphaFoldDB" id="A0A644Y5P7"/>
<dbReference type="InterPro" id="IPR000160">
    <property type="entry name" value="GGDEF_dom"/>
</dbReference>
<dbReference type="SUPFAM" id="SSF55785">
    <property type="entry name" value="PYP-like sensor domain (PAS domain)"/>
    <property type="match status" value="1"/>
</dbReference>
<evidence type="ECO:0000259" key="2">
    <source>
        <dbReference type="PROSITE" id="PS50887"/>
    </source>
</evidence>
<evidence type="ECO:0008006" key="4">
    <source>
        <dbReference type="Google" id="ProtNLM"/>
    </source>
</evidence>
<evidence type="ECO:0000313" key="3">
    <source>
        <dbReference type="EMBL" id="MPM23281.1"/>
    </source>
</evidence>
<dbReference type="CDD" id="cd01949">
    <property type="entry name" value="GGDEF"/>
    <property type="match status" value="1"/>
</dbReference>
<dbReference type="InterPro" id="IPR029787">
    <property type="entry name" value="Nucleotide_cyclase"/>
</dbReference>
<dbReference type="SUPFAM" id="SSF55073">
    <property type="entry name" value="Nucleotide cyclase"/>
    <property type="match status" value="1"/>
</dbReference>
<organism evidence="3">
    <name type="scientific">bioreactor metagenome</name>
    <dbReference type="NCBI Taxonomy" id="1076179"/>
    <lineage>
        <taxon>unclassified sequences</taxon>
        <taxon>metagenomes</taxon>
        <taxon>ecological metagenomes</taxon>
    </lineage>
</organism>
<dbReference type="InterPro" id="IPR052155">
    <property type="entry name" value="Biofilm_reg_signaling"/>
</dbReference>
<dbReference type="InterPro" id="IPR013767">
    <property type="entry name" value="PAS_fold"/>
</dbReference>
<dbReference type="CDD" id="cd00130">
    <property type="entry name" value="PAS"/>
    <property type="match status" value="1"/>
</dbReference>
<reference evidence="3" key="1">
    <citation type="submission" date="2019-08" db="EMBL/GenBank/DDBJ databases">
        <authorList>
            <person name="Kucharzyk K."/>
            <person name="Murdoch R.W."/>
            <person name="Higgins S."/>
            <person name="Loffler F."/>
        </authorList>
    </citation>
    <scope>NUCLEOTIDE SEQUENCE</scope>
</reference>
<dbReference type="EMBL" id="VSSQ01003994">
    <property type="protein sequence ID" value="MPM23281.1"/>
    <property type="molecule type" value="Genomic_DNA"/>
</dbReference>
<dbReference type="FunFam" id="3.30.70.270:FF:000001">
    <property type="entry name" value="Diguanylate cyclase domain protein"/>
    <property type="match status" value="1"/>
</dbReference>
<dbReference type="Pfam" id="PF00989">
    <property type="entry name" value="PAS"/>
    <property type="match status" value="1"/>
</dbReference>
<sequence>MPMRGDSLAAKCKALVENLPDGVCFSDTQGSLFYGNRSFATLFCFKNTEEIKNASLLPFIHEDDRSSLEDFLGRMMHPEFGKTVVQVRMAGCDSHQQWIELRAVNTITEEGAFLVVRDITSYKAMQEDLLFQALTDELTGLYNRRGFKIMAEQELRHCQRLNTEVIMLSIDIDAFKVINDTFGHGEGDRVLRLVAKTLRSSFRSTDIIARWGGDEFLVLALDAPIGTIDILTDRFKQSLVEISRTNALPFTIEVTVGCSSREGKTLMALEQMVQHADRAMYANKRR</sequence>
<protein>
    <recommendedName>
        <fullName evidence="4">GGDEF domain-containing protein</fullName>
    </recommendedName>
</protein>
<dbReference type="InterPro" id="IPR035965">
    <property type="entry name" value="PAS-like_dom_sf"/>
</dbReference>
<accession>A0A644Y5P7</accession>
<name>A0A644Y5P7_9ZZZZ</name>
<dbReference type="NCBIfam" id="TIGR00229">
    <property type="entry name" value="sensory_box"/>
    <property type="match status" value="1"/>
</dbReference>
<feature type="domain" description="PAS" evidence="1">
    <location>
        <begin position="8"/>
        <end position="79"/>
    </location>
</feature>
<dbReference type="PROSITE" id="PS50112">
    <property type="entry name" value="PAS"/>
    <property type="match status" value="1"/>
</dbReference>
<dbReference type="InterPro" id="IPR043128">
    <property type="entry name" value="Rev_trsase/Diguanyl_cyclase"/>
</dbReference>
<proteinExistence type="predicted"/>
<dbReference type="SMART" id="SM00267">
    <property type="entry name" value="GGDEF"/>
    <property type="match status" value="1"/>
</dbReference>
<dbReference type="PANTHER" id="PTHR44757:SF2">
    <property type="entry name" value="BIOFILM ARCHITECTURE MAINTENANCE PROTEIN MBAA"/>
    <property type="match status" value="1"/>
</dbReference>
<dbReference type="SMART" id="SM00091">
    <property type="entry name" value="PAS"/>
    <property type="match status" value="1"/>
</dbReference>
<dbReference type="GO" id="GO:0006355">
    <property type="term" value="P:regulation of DNA-templated transcription"/>
    <property type="evidence" value="ECO:0007669"/>
    <property type="project" value="InterPro"/>
</dbReference>
<dbReference type="Gene3D" id="3.30.450.20">
    <property type="entry name" value="PAS domain"/>
    <property type="match status" value="1"/>
</dbReference>
<dbReference type="PANTHER" id="PTHR44757">
    <property type="entry name" value="DIGUANYLATE CYCLASE DGCP"/>
    <property type="match status" value="1"/>
</dbReference>
<dbReference type="Gene3D" id="3.30.70.270">
    <property type="match status" value="1"/>
</dbReference>